<protein>
    <submittedName>
        <fullName evidence="5">Cystathionine gamma-synthase 1, chloroplastic</fullName>
    </submittedName>
</protein>
<dbReference type="GO" id="GO:0009086">
    <property type="term" value="P:methionine biosynthetic process"/>
    <property type="evidence" value="ECO:0007669"/>
    <property type="project" value="UniProtKB-KW"/>
</dbReference>
<dbReference type="KEGG" id="zju:107406356"/>
<dbReference type="Pfam" id="PF01053">
    <property type="entry name" value="Cys_Met_Meta_PP"/>
    <property type="match status" value="1"/>
</dbReference>
<dbReference type="GO" id="GO:0030170">
    <property type="term" value="F:pyridoxal phosphate binding"/>
    <property type="evidence" value="ECO:0007669"/>
    <property type="project" value="InterPro"/>
</dbReference>
<dbReference type="GO" id="GO:0003962">
    <property type="term" value="F:cystathionine gamma-synthase activity"/>
    <property type="evidence" value="ECO:0007669"/>
    <property type="project" value="InterPro"/>
</dbReference>
<dbReference type="InterPro" id="IPR054542">
    <property type="entry name" value="Cys_met_metab_PP"/>
</dbReference>
<dbReference type="Gene3D" id="3.90.1150.10">
    <property type="entry name" value="Aspartate Aminotransferase, domain 1"/>
    <property type="match status" value="1"/>
</dbReference>
<dbReference type="SUPFAM" id="SSF53383">
    <property type="entry name" value="PLP-dependent transferases"/>
    <property type="match status" value="1"/>
</dbReference>
<dbReference type="InterPro" id="IPR015421">
    <property type="entry name" value="PyrdxlP-dep_Trfase_major"/>
</dbReference>
<comment type="cofactor">
    <cofactor evidence="1 3">
        <name>pyridoxal 5'-phosphate</name>
        <dbReference type="ChEBI" id="CHEBI:597326"/>
    </cofactor>
</comment>
<dbReference type="InterPro" id="IPR000277">
    <property type="entry name" value="Cys/Met-Metab_PyrdxlP-dep_enz"/>
</dbReference>
<evidence type="ECO:0000313" key="4">
    <source>
        <dbReference type="Proteomes" id="UP001652623"/>
    </source>
</evidence>
<dbReference type="InterPro" id="IPR015424">
    <property type="entry name" value="PyrdxlP-dep_Trfase"/>
</dbReference>
<dbReference type="RefSeq" id="XP_015868953.3">
    <property type="nucleotide sequence ID" value="XM_016013467.4"/>
</dbReference>
<keyword evidence="2 3" id="KW-0663">Pyridoxal phosphate</keyword>
<evidence type="ECO:0000256" key="3">
    <source>
        <dbReference type="RuleBase" id="RU362118"/>
    </source>
</evidence>
<keyword evidence="4" id="KW-1185">Reference proteome</keyword>
<evidence type="ECO:0000256" key="1">
    <source>
        <dbReference type="ARBA" id="ARBA00001933"/>
    </source>
</evidence>
<evidence type="ECO:0000313" key="5">
    <source>
        <dbReference type="RefSeq" id="XP_015868953.3"/>
    </source>
</evidence>
<proteinExistence type="inferred from homology"/>
<comment type="similarity">
    <text evidence="3">Belongs to the trans-sulfuration enzymes family.</text>
</comment>
<dbReference type="InterPro" id="IPR015422">
    <property type="entry name" value="PyrdxlP-dep_Trfase_small"/>
</dbReference>
<reference evidence="5" key="1">
    <citation type="submission" date="2025-08" db="UniProtKB">
        <authorList>
            <consortium name="RefSeq"/>
        </authorList>
    </citation>
    <scope>IDENTIFICATION</scope>
    <source>
        <tissue evidence="5">Seedling</tissue>
    </source>
</reference>
<sequence>MAVPMCSKAFTSFECRSDPDLSGVPRLDKPGSGRFTGRVGSVRAGAAAMSHGLSSLIFRFPPNFVRQLSTKARRNCSNIGVAQIVAASWSNNSGAVNPVVSAAAAVDAAAIAAAVPVTPVEIPTGADGLAVCENVGLEVENLPDLKEAAFLSSDGSLAIHAGERLGRGIVTDAITTPVVNTSAYFFKKSQDLLDFKEKRSFSFEYGRYGNPTTVVAEEKISALEGAESTLILSSGMCASTVMLLALVPAGGHIVTTTDCYRKTRIFIETFLPKMGITATVIDPADVTALESALDNYNVSLFFTESPTNPFLRCVDIERVSKLCHRKGALVCIDGTFATPLNQKALALGADLVLHSATKYLGGHNDVLGGCISGSLKLVSEVRNLHHVLGGALNPNAAYLLIRGMKTLHLRVQQQNSTALRMAKVLEGHPKVERVYYPGLLSHPEHDLAMKQMTGFGGVVSFEIDGDLETTIKFIDSLKIPYIAPSFGGCESIVDQPAIMSYWDLPQSERLKYGIKDNLVRFSLGVEDFEDLKADILQALEAI</sequence>
<dbReference type="Gene3D" id="3.40.640.10">
    <property type="entry name" value="Type I PLP-dependent aspartate aminotransferase-like (Major domain)"/>
    <property type="match status" value="1"/>
</dbReference>
<gene>
    <name evidence="5" type="primary">LOC107406356</name>
</gene>
<evidence type="ECO:0000256" key="2">
    <source>
        <dbReference type="ARBA" id="ARBA00022898"/>
    </source>
</evidence>
<dbReference type="GO" id="GO:0009507">
    <property type="term" value="C:chloroplast"/>
    <property type="evidence" value="ECO:0007669"/>
    <property type="project" value="TreeGrafter"/>
</dbReference>
<dbReference type="PANTHER" id="PTHR43379:SF1">
    <property type="entry name" value="CYSTATHIONINE GAMMA-SYNTHASE 1, CHLOROPLASTIC-RELATED"/>
    <property type="match status" value="1"/>
</dbReference>
<dbReference type="InParanoid" id="A0A6P3Z493"/>
<organism evidence="4 5">
    <name type="scientific">Ziziphus jujuba</name>
    <name type="common">Chinese jujube</name>
    <name type="synonym">Ziziphus sativa</name>
    <dbReference type="NCBI Taxonomy" id="326968"/>
    <lineage>
        <taxon>Eukaryota</taxon>
        <taxon>Viridiplantae</taxon>
        <taxon>Streptophyta</taxon>
        <taxon>Embryophyta</taxon>
        <taxon>Tracheophyta</taxon>
        <taxon>Spermatophyta</taxon>
        <taxon>Magnoliopsida</taxon>
        <taxon>eudicotyledons</taxon>
        <taxon>Gunneridae</taxon>
        <taxon>Pentapetalae</taxon>
        <taxon>rosids</taxon>
        <taxon>fabids</taxon>
        <taxon>Rosales</taxon>
        <taxon>Rhamnaceae</taxon>
        <taxon>Paliureae</taxon>
        <taxon>Ziziphus</taxon>
    </lineage>
</organism>
<dbReference type="CDD" id="cd00614">
    <property type="entry name" value="CGS_like"/>
    <property type="match status" value="1"/>
</dbReference>
<dbReference type="AlphaFoldDB" id="A0A6P3Z493"/>
<dbReference type="GO" id="GO:0019346">
    <property type="term" value="P:transsulfuration"/>
    <property type="evidence" value="ECO:0007669"/>
    <property type="project" value="InterPro"/>
</dbReference>
<accession>A0A6P3Z493</accession>
<dbReference type="PROSITE" id="PS00868">
    <property type="entry name" value="CYS_MET_METAB_PP"/>
    <property type="match status" value="1"/>
</dbReference>
<dbReference type="PANTHER" id="PTHR43379">
    <property type="entry name" value="CYSTATHIONINE GAMMA-SYNTHASE"/>
    <property type="match status" value="1"/>
</dbReference>
<dbReference type="GeneID" id="107406356"/>
<dbReference type="InterPro" id="IPR044639">
    <property type="entry name" value="CGS1/2"/>
</dbReference>
<dbReference type="Proteomes" id="UP001652623">
    <property type="component" value="Chromosome 4"/>
</dbReference>
<name>A0A6P3Z493_ZIZJJ</name>
<dbReference type="FunCoup" id="A0A6P3Z493">
    <property type="interactions" value="386"/>
</dbReference>